<dbReference type="SUPFAM" id="SSF56281">
    <property type="entry name" value="Metallo-hydrolase/oxidoreductase"/>
    <property type="match status" value="1"/>
</dbReference>
<name>A0A1C4Y8C3_MICVI</name>
<accession>A0A1C4Y8C3</accession>
<dbReference type="InterPro" id="IPR001279">
    <property type="entry name" value="Metallo-B-lactamas"/>
</dbReference>
<dbReference type="Pfam" id="PF12706">
    <property type="entry name" value="Lactamase_B_2"/>
    <property type="match status" value="1"/>
</dbReference>
<organism evidence="2 3">
    <name type="scientific">Micromonospora viridifaciens</name>
    <dbReference type="NCBI Taxonomy" id="1881"/>
    <lineage>
        <taxon>Bacteria</taxon>
        <taxon>Bacillati</taxon>
        <taxon>Actinomycetota</taxon>
        <taxon>Actinomycetes</taxon>
        <taxon>Micromonosporales</taxon>
        <taxon>Micromonosporaceae</taxon>
        <taxon>Micromonospora</taxon>
    </lineage>
</organism>
<sequence>MASATFEVTSKPWFGPKARAKEILAAHRVGVVRPGPAALNSMEAVFGDLFGAVQHVRFVDFRMNGQFRYTIAVCWTDSNDRVRDALYRQAPECVAACGWYPLPQGERLHSPEAARVLPPSSDLPLVSDAIMASIAAAANGSDTGTAIRLTMTDGSSLLLDSGFGREDLSADTDRIVLISHHHRDHIGGLEEGRLAGLPVAMPAAAGVDLLAQRRLKAIAGANPITWLEPGTVYRLGEQLTVTPVVVPHMPGSVGYVLDDGARSLTYTGDIVLKSSRHDAMPDLLAAIPHGRESTVLLDGTMAGREEGASQATPATWVAEESTRRDVVVLAHHDHLLYAYLDVFHTVTSGTARNRVNFAVTERVKPLFQVLHDAFIRRRLDSLDPLLSGQYGKSMSAWGESRWLYWLKTGDPRPEGHTVWFLTPEEYGHAAVRPGSAILTVGRVDLLDGLKDEGVDTTPWTGHSDQAALADGIRTLESEGHRVVLFHNFTKRIAKFCRLHGLAATALGSLPQALSRAHAT</sequence>
<feature type="domain" description="Metallo-beta-lactamase" evidence="1">
    <location>
        <begin position="143"/>
        <end position="331"/>
    </location>
</feature>
<dbReference type="AlphaFoldDB" id="A0A1C4Y8C3"/>
<proteinExistence type="predicted"/>
<evidence type="ECO:0000259" key="1">
    <source>
        <dbReference type="SMART" id="SM00849"/>
    </source>
</evidence>
<dbReference type="InterPro" id="IPR036866">
    <property type="entry name" value="RibonucZ/Hydroxyglut_hydro"/>
</dbReference>
<dbReference type="SMART" id="SM00849">
    <property type="entry name" value="Lactamase_B"/>
    <property type="match status" value="1"/>
</dbReference>
<dbReference type="RefSeq" id="WP_157744530.1">
    <property type="nucleotide sequence ID" value="NZ_LT607411.1"/>
</dbReference>
<keyword evidence="3" id="KW-1185">Reference proteome</keyword>
<dbReference type="OrthoDB" id="2971563at2"/>
<reference evidence="3" key="1">
    <citation type="submission" date="2016-06" db="EMBL/GenBank/DDBJ databases">
        <authorList>
            <person name="Varghese N."/>
            <person name="Submissions Spin"/>
        </authorList>
    </citation>
    <scope>NUCLEOTIDE SEQUENCE [LARGE SCALE GENOMIC DNA]</scope>
    <source>
        <strain evidence="3">DSM 43909</strain>
    </source>
</reference>
<protein>
    <submittedName>
        <fullName evidence="2">Beta-lactamase superfamily domain-containing protein</fullName>
    </submittedName>
</protein>
<evidence type="ECO:0000313" key="3">
    <source>
        <dbReference type="Proteomes" id="UP000198242"/>
    </source>
</evidence>
<dbReference type="EMBL" id="LT607411">
    <property type="protein sequence ID" value="SCF16581.1"/>
    <property type="molecule type" value="Genomic_DNA"/>
</dbReference>
<dbReference type="Proteomes" id="UP000198242">
    <property type="component" value="Chromosome I"/>
</dbReference>
<gene>
    <name evidence="2" type="ORF">GA0074695_3925</name>
</gene>
<evidence type="ECO:0000313" key="2">
    <source>
        <dbReference type="EMBL" id="SCF16581.1"/>
    </source>
</evidence>
<dbReference type="Gene3D" id="3.60.15.10">
    <property type="entry name" value="Ribonuclease Z/Hydroxyacylglutathione hydrolase-like"/>
    <property type="match status" value="1"/>
</dbReference>